<evidence type="ECO:0000259" key="18">
    <source>
        <dbReference type="PROSITE" id="PS50057"/>
    </source>
</evidence>
<dbReference type="SMART" id="SM01196">
    <property type="entry name" value="FERM_C"/>
    <property type="match status" value="1"/>
</dbReference>
<dbReference type="SMART" id="SM00295">
    <property type="entry name" value="B41"/>
    <property type="match status" value="1"/>
</dbReference>
<feature type="compositionally biased region" description="Polar residues" evidence="17">
    <location>
        <begin position="374"/>
        <end position="384"/>
    </location>
</feature>
<dbReference type="GO" id="GO:0005938">
    <property type="term" value="C:cell cortex"/>
    <property type="evidence" value="ECO:0007669"/>
    <property type="project" value="UniProtKB-SubCell"/>
</dbReference>
<reference evidence="19" key="1">
    <citation type="submission" date="2025-08" db="UniProtKB">
        <authorList>
            <consortium name="Ensembl"/>
        </authorList>
    </citation>
    <scope>IDENTIFICATION</scope>
</reference>
<keyword evidence="5" id="KW-0963">Cytoplasm</keyword>
<dbReference type="CDD" id="cd13184">
    <property type="entry name" value="FERM_C_4_1_family"/>
    <property type="match status" value="1"/>
</dbReference>
<dbReference type="InterPro" id="IPR014847">
    <property type="entry name" value="FA"/>
</dbReference>
<accession>A0A8C2WT31</accession>
<dbReference type="AlphaFoldDB" id="A0A8C2WT31"/>
<dbReference type="GO" id="GO:0005856">
    <property type="term" value="C:cytoskeleton"/>
    <property type="evidence" value="ECO:0007669"/>
    <property type="project" value="UniProtKB-SubCell"/>
</dbReference>
<dbReference type="GO" id="GO:0030866">
    <property type="term" value="P:cortical actin cytoskeleton organization"/>
    <property type="evidence" value="ECO:0007669"/>
    <property type="project" value="InterPro"/>
</dbReference>
<dbReference type="GO" id="GO:0051301">
    <property type="term" value="P:cell division"/>
    <property type="evidence" value="ECO:0007669"/>
    <property type="project" value="UniProtKB-KW"/>
</dbReference>
<evidence type="ECO:0000256" key="2">
    <source>
        <dbReference type="ARBA" id="ARBA00004245"/>
    </source>
</evidence>
<dbReference type="SUPFAM" id="SSF50729">
    <property type="entry name" value="PH domain-like"/>
    <property type="match status" value="1"/>
</dbReference>
<dbReference type="Pfam" id="PF08736">
    <property type="entry name" value="FA"/>
    <property type="match status" value="1"/>
</dbReference>
<evidence type="ECO:0000256" key="7">
    <source>
        <dbReference type="ARBA" id="ARBA00022618"/>
    </source>
</evidence>
<dbReference type="Pfam" id="PF00373">
    <property type="entry name" value="FERM_M"/>
    <property type="match status" value="1"/>
</dbReference>
<dbReference type="GO" id="GO:0003779">
    <property type="term" value="F:actin binding"/>
    <property type="evidence" value="ECO:0007669"/>
    <property type="project" value="UniProtKB-KW"/>
</dbReference>
<feature type="compositionally biased region" description="Basic and acidic residues" evidence="17">
    <location>
        <begin position="76"/>
        <end position="94"/>
    </location>
</feature>
<keyword evidence="9" id="KW-0112">Calmodulin-binding</keyword>
<name>A0A8C2WT31_CYCLU</name>
<evidence type="ECO:0000256" key="13">
    <source>
        <dbReference type="ARBA" id="ARBA00023306"/>
    </source>
</evidence>
<keyword evidence="4" id="KW-0813">Transport</keyword>
<evidence type="ECO:0000256" key="1">
    <source>
        <dbReference type="ARBA" id="ARBA00004123"/>
    </source>
</evidence>
<dbReference type="InterPro" id="IPR007477">
    <property type="entry name" value="SAB_dom"/>
</dbReference>
<dbReference type="InterPro" id="IPR014352">
    <property type="entry name" value="FERM/acyl-CoA-bd_prot_sf"/>
</dbReference>
<keyword evidence="10" id="KW-0009">Actin-binding</keyword>
<evidence type="ECO:0000256" key="12">
    <source>
        <dbReference type="ARBA" id="ARBA00023242"/>
    </source>
</evidence>
<dbReference type="GO" id="GO:0031032">
    <property type="term" value="P:actomyosin structure organization"/>
    <property type="evidence" value="ECO:0007669"/>
    <property type="project" value="TreeGrafter"/>
</dbReference>
<feature type="region of interest" description="Disordered" evidence="17">
    <location>
        <begin position="1"/>
        <end position="120"/>
    </location>
</feature>
<dbReference type="GO" id="GO:0005886">
    <property type="term" value="C:plasma membrane"/>
    <property type="evidence" value="ECO:0007669"/>
    <property type="project" value="TreeGrafter"/>
</dbReference>
<evidence type="ECO:0000256" key="14">
    <source>
        <dbReference type="ARBA" id="ARBA00023658"/>
    </source>
</evidence>
<dbReference type="PANTHER" id="PTHR23280:SF12">
    <property type="entry name" value="PROTEIN 4.1"/>
    <property type="match status" value="1"/>
</dbReference>
<dbReference type="PRINTS" id="PR00661">
    <property type="entry name" value="ERMFAMILY"/>
</dbReference>
<keyword evidence="7" id="KW-0132">Cell division</keyword>
<dbReference type="SUPFAM" id="SSF47031">
    <property type="entry name" value="Second domain of FERM"/>
    <property type="match status" value="1"/>
</dbReference>
<evidence type="ECO:0000256" key="3">
    <source>
        <dbReference type="ARBA" id="ARBA00004544"/>
    </source>
</evidence>
<dbReference type="Gene3D" id="1.20.80.10">
    <property type="match status" value="1"/>
</dbReference>
<evidence type="ECO:0000256" key="16">
    <source>
        <dbReference type="ARBA" id="ARBA00032586"/>
    </source>
</evidence>
<keyword evidence="13" id="KW-0131">Cell cycle</keyword>
<dbReference type="GO" id="GO:0005634">
    <property type="term" value="C:nucleus"/>
    <property type="evidence" value="ECO:0007669"/>
    <property type="project" value="UniProtKB-SubCell"/>
</dbReference>
<keyword evidence="8" id="KW-0498">Mitosis</keyword>
<organism evidence="19 20">
    <name type="scientific">Cyclopterus lumpus</name>
    <name type="common">Lumpsucker</name>
    <dbReference type="NCBI Taxonomy" id="8103"/>
    <lineage>
        <taxon>Eukaryota</taxon>
        <taxon>Metazoa</taxon>
        <taxon>Chordata</taxon>
        <taxon>Craniata</taxon>
        <taxon>Vertebrata</taxon>
        <taxon>Euteleostomi</taxon>
        <taxon>Actinopterygii</taxon>
        <taxon>Neopterygii</taxon>
        <taxon>Teleostei</taxon>
        <taxon>Neoteleostei</taxon>
        <taxon>Acanthomorphata</taxon>
        <taxon>Eupercaria</taxon>
        <taxon>Perciformes</taxon>
        <taxon>Cottioidei</taxon>
        <taxon>Cottales</taxon>
        <taxon>Cyclopteridae</taxon>
        <taxon>Cyclopterus</taxon>
    </lineage>
</organism>
<dbReference type="SMART" id="SM01195">
    <property type="entry name" value="FA"/>
    <property type="match status" value="1"/>
</dbReference>
<dbReference type="InterPro" id="IPR035963">
    <property type="entry name" value="FERM_2"/>
</dbReference>
<feature type="compositionally biased region" description="Low complexity" evidence="17">
    <location>
        <begin position="9"/>
        <end position="21"/>
    </location>
</feature>
<dbReference type="InterPro" id="IPR019749">
    <property type="entry name" value="Band_41_domain"/>
</dbReference>
<keyword evidence="6" id="KW-0597">Phosphoprotein</keyword>
<dbReference type="PRINTS" id="PR00935">
    <property type="entry name" value="BAND41"/>
</dbReference>
<dbReference type="InterPro" id="IPR000798">
    <property type="entry name" value="Ez/rad/moesin-like"/>
</dbReference>
<feature type="domain" description="FERM" evidence="18">
    <location>
        <begin position="65"/>
        <end position="352"/>
    </location>
</feature>
<dbReference type="Gene3D" id="2.30.29.30">
    <property type="entry name" value="Pleckstrin-homology domain (PH domain)/Phosphotyrosine-binding domain (PTB)"/>
    <property type="match status" value="1"/>
</dbReference>
<keyword evidence="11" id="KW-0206">Cytoskeleton</keyword>
<evidence type="ECO:0000256" key="4">
    <source>
        <dbReference type="ARBA" id="ARBA00022448"/>
    </source>
</evidence>
<evidence type="ECO:0000313" key="20">
    <source>
        <dbReference type="Proteomes" id="UP000694565"/>
    </source>
</evidence>
<evidence type="ECO:0000256" key="8">
    <source>
        <dbReference type="ARBA" id="ARBA00022776"/>
    </source>
</evidence>
<dbReference type="FunFam" id="2.30.29.30:FF:000001">
    <property type="entry name" value="Erythrocyte membrane protein band 4.1"/>
    <property type="match status" value="1"/>
</dbReference>
<dbReference type="Pfam" id="PF04382">
    <property type="entry name" value="SAB"/>
    <property type="match status" value="1"/>
</dbReference>
<dbReference type="Pfam" id="PF09380">
    <property type="entry name" value="FERM_C"/>
    <property type="match status" value="1"/>
</dbReference>
<dbReference type="PROSITE" id="PS00661">
    <property type="entry name" value="FERM_2"/>
    <property type="match status" value="1"/>
</dbReference>
<dbReference type="InterPro" id="IPR018980">
    <property type="entry name" value="FERM_PH-like_C"/>
</dbReference>
<evidence type="ECO:0000256" key="10">
    <source>
        <dbReference type="ARBA" id="ARBA00023203"/>
    </source>
</evidence>
<dbReference type="Proteomes" id="UP000694565">
    <property type="component" value="Unplaced"/>
</dbReference>
<feature type="region of interest" description="Disordered" evidence="17">
    <location>
        <begin position="374"/>
        <end position="482"/>
    </location>
</feature>
<reference evidence="19" key="2">
    <citation type="submission" date="2025-09" db="UniProtKB">
        <authorList>
            <consortium name="Ensembl"/>
        </authorList>
    </citation>
    <scope>IDENTIFICATION</scope>
</reference>
<dbReference type="InterPro" id="IPR000299">
    <property type="entry name" value="FERM_domain"/>
</dbReference>
<proteinExistence type="predicted"/>
<dbReference type="InterPro" id="IPR019747">
    <property type="entry name" value="FERM_CS"/>
</dbReference>
<sequence length="560" mass="63590">YKTGERLLTHTQTNTHTHTQTGRYFSCHQKKPRQQEEAGQDARPPSPEEEQLRPRNRNSTGRGLSRLFSSFLKRRSQCESEAGEKDGKEEEEAKAPIADPEPELRTEGEVAHDQHSVSSAEAPTWMDLTKEIRRQVQGANYNFTFNVKFYPPDPAQLSEDITRYYLCLQLRKDILQGRLPCSFVTLSLLGSYALQSELGEYDPEVHGNEYTKDMKMAQGQTKELEDKMMELHRTYRSMSPAQADLMFLENAKKLSMYGVDLHQAKDLDGVDIMLGVCSSGLLVYKDKLRINRFPWPKVLKVSYKRSSFFIKIRPSEVEHYESAIGFKLPNYKAAKKLWKVCVEHHTFFRLTSTEMATTPRKFLALGSKFRYSGRTQAQTRQASSLIDRPAPLFQRSSSKRNSRSLDGAMASTPDNKSTRPVSAPVMSPVSPGEAALSPLLPSLRRSDHHRSIPRGHRSSDRKAEGQPADYTKSRSPRPESTPEIKVVDTVLYVTSCDSDLDKTQTGIMRHHTSISELKRSFMESVPEPRPSEWDKRLSTNSPFRTASINGQLQPAVIRST</sequence>
<evidence type="ECO:0000256" key="17">
    <source>
        <dbReference type="SAM" id="MobiDB-lite"/>
    </source>
</evidence>
<feature type="compositionally biased region" description="Low complexity" evidence="17">
    <location>
        <begin position="61"/>
        <end position="71"/>
    </location>
</feature>
<evidence type="ECO:0000256" key="15">
    <source>
        <dbReference type="ARBA" id="ARBA00030419"/>
    </source>
</evidence>
<feature type="compositionally biased region" description="Low complexity" evidence="17">
    <location>
        <begin position="420"/>
        <end position="443"/>
    </location>
</feature>
<protein>
    <recommendedName>
        <fullName evidence="14">Protein 4.1</fullName>
    </recommendedName>
    <alternativeName>
        <fullName evidence="15">Band 4.1</fullName>
    </alternativeName>
    <alternativeName>
        <fullName evidence="16">Erythrocyte membrane protein band 4.1</fullName>
    </alternativeName>
</protein>
<evidence type="ECO:0000256" key="9">
    <source>
        <dbReference type="ARBA" id="ARBA00022860"/>
    </source>
</evidence>
<feature type="compositionally biased region" description="Basic and acidic residues" evidence="17">
    <location>
        <begin position="102"/>
        <end position="115"/>
    </location>
</feature>
<keyword evidence="20" id="KW-1185">Reference proteome</keyword>
<dbReference type="GeneTree" id="ENSGT00940000157833"/>
<dbReference type="PANTHER" id="PTHR23280">
    <property type="entry name" value="4.1 G PROTEIN"/>
    <property type="match status" value="1"/>
</dbReference>
<dbReference type="FunFam" id="1.20.80.10:FF:000001">
    <property type="entry name" value="Erythrocyte membrane protein band 4.1"/>
    <property type="match status" value="1"/>
</dbReference>
<keyword evidence="12" id="KW-0539">Nucleus</keyword>
<evidence type="ECO:0000256" key="11">
    <source>
        <dbReference type="ARBA" id="ARBA00023212"/>
    </source>
</evidence>
<dbReference type="InterPro" id="IPR011993">
    <property type="entry name" value="PH-like_dom_sf"/>
</dbReference>
<dbReference type="CDD" id="cd14473">
    <property type="entry name" value="FERM_B-lobe"/>
    <property type="match status" value="1"/>
</dbReference>
<dbReference type="Ensembl" id="ENSCLMT00005006691.1">
    <property type="protein sequence ID" value="ENSCLMP00005006203.1"/>
    <property type="gene ID" value="ENSCLMG00005003298.1"/>
</dbReference>
<evidence type="ECO:0000256" key="6">
    <source>
        <dbReference type="ARBA" id="ARBA00022553"/>
    </source>
</evidence>
<evidence type="ECO:0000256" key="5">
    <source>
        <dbReference type="ARBA" id="ARBA00022490"/>
    </source>
</evidence>
<dbReference type="InterPro" id="IPR019748">
    <property type="entry name" value="FERM_central"/>
</dbReference>
<dbReference type="GO" id="GO:0005516">
    <property type="term" value="F:calmodulin binding"/>
    <property type="evidence" value="ECO:0007669"/>
    <property type="project" value="UniProtKB-KW"/>
</dbReference>
<dbReference type="PROSITE" id="PS50057">
    <property type="entry name" value="FERM_3"/>
    <property type="match status" value="1"/>
</dbReference>
<comment type="subcellular location">
    <subcellularLocation>
        <location evidence="3">Cytoplasm</location>
        <location evidence="3">Cell cortex</location>
    </subcellularLocation>
    <subcellularLocation>
        <location evidence="2">Cytoplasm</location>
        <location evidence="2">Cytoskeleton</location>
    </subcellularLocation>
    <subcellularLocation>
        <location evidence="1">Nucleus</location>
    </subcellularLocation>
</comment>
<evidence type="ECO:0000313" key="19">
    <source>
        <dbReference type="Ensembl" id="ENSCLMP00005006203.1"/>
    </source>
</evidence>
<feature type="compositionally biased region" description="Basic residues" evidence="17">
    <location>
        <begin position="446"/>
        <end position="456"/>
    </location>
</feature>